<dbReference type="RefSeq" id="WP_139790370.1">
    <property type="nucleotide sequence ID" value="NZ_MSPX01000001.1"/>
</dbReference>
<feature type="region of interest" description="Disordered" evidence="1">
    <location>
        <begin position="744"/>
        <end position="780"/>
    </location>
</feature>
<keyword evidence="2" id="KW-0812">Transmembrane</keyword>
<dbReference type="SUPFAM" id="SSF110997">
    <property type="entry name" value="Sporulation related repeat"/>
    <property type="match status" value="1"/>
</dbReference>
<keyword evidence="2" id="KW-1133">Transmembrane helix</keyword>
<evidence type="ECO:0000313" key="5">
    <source>
        <dbReference type="Proteomes" id="UP000192652"/>
    </source>
</evidence>
<dbReference type="Proteomes" id="UP000192652">
    <property type="component" value="Unassembled WGS sequence"/>
</dbReference>
<gene>
    <name evidence="4" type="ORF">BTR14_00720</name>
</gene>
<reference evidence="4 5" key="1">
    <citation type="journal article" date="2017" name="Antonie Van Leeuwenhoek">
        <title>Rhizobium rhizosphaerae sp. nov., a novel species isolated from rice rhizosphere.</title>
        <authorList>
            <person name="Zhao J.J."/>
            <person name="Zhang J."/>
            <person name="Zhang R.J."/>
            <person name="Zhang C.W."/>
            <person name="Yin H.Q."/>
            <person name="Zhang X.X."/>
        </authorList>
    </citation>
    <scope>NUCLEOTIDE SEQUENCE [LARGE SCALE GENOMIC DNA]</scope>
    <source>
        <strain evidence="4 5">RD15</strain>
    </source>
</reference>
<keyword evidence="5" id="KW-1185">Reference proteome</keyword>
<proteinExistence type="predicted"/>
<evidence type="ECO:0000313" key="4">
    <source>
        <dbReference type="EMBL" id="OQP88041.1"/>
    </source>
</evidence>
<feature type="region of interest" description="Disordered" evidence="1">
    <location>
        <begin position="508"/>
        <end position="533"/>
    </location>
</feature>
<feature type="region of interest" description="Disordered" evidence="1">
    <location>
        <begin position="234"/>
        <end position="292"/>
    </location>
</feature>
<feature type="compositionally biased region" description="Polar residues" evidence="1">
    <location>
        <begin position="251"/>
        <end position="261"/>
    </location>
</feature>
<dbReference type="Pfam" id="PF05036">
    <property type="entry name" value="SPOR"/>
    <property type="match status" value="1"/>
</dbReference>
<dbReference type="InterPro" id="IPR036680">
    <property type="entry name" value="SPOR-like_sf"/>
</dbReference>
<sequence length="931" mass="96633">MAEKQLALSDDRNVASFAKDDPLAELARIVGDDSRPAVHQLRELERQQERVRVEPAFDLEAELLRELGMFEDAAAPAPVVEPVMPAQPVAAQPVRVEPPMAPPVAAVAQPEPVRVMPQPVPQVAEIAPVPRGEPVAQRVEPVMAPVSEPSLDFDLADELTQSLHLEPVEARPVEARTVEARPVAPEPVAPPRAPAAQAAAPAASAGFAPVPSFVEPVTADALLSDVARFPVPPAAQRPAQASEPVARKSSYPFTPNFTRATPTMAGQAGGGRSFARPVNQSEPASPVATAAAQPFVAPPQASVAPQSPAVPQAIAESEIDLDDFAFDLSDLDMGLEAESLDMAAVAPMADAPVVAPPAPARTPVVEAAVHPAPVAPAPVRPAQPVQQVAMPVRQPPAAPAPVQAMPAQAMMAPAIPVERDPVQPVPAQMMAPQPVMPPLQAMPEPEAIEEDEFAFDPALLAEAEEQVTPIAELDVPQLPVNEPVKPMAHASDYDLDIDAEMAQLFQPAPRAAAPRPASHEAPSAQRAEPFGRAPVVPIGMADEAFERAMEEDFRRTFAERQADGRQGFDPLYPEDAVSQIEEPRSSRRLVLLASAAVVVLVAGAGVAYSLFSGKATSMASGEPQIILADKSPSKMVPVEKGGKTVPNQDKAVYDRVSGGSEAAPRQDELVTSEEQPMDVVQRTLTPESLPLEGENDMVGDDGAERLVAEDGGAVSGAAASDHAPALPPRKVRTMVVKPDGTLVAREEPDDPAADAGAGAIRPSLAQSTSRTAPGEMTSALPNANLAGLHDEAATQVAAVDTHVPVPTSARAAAVAKLPAAAAKPATPAAQPAAPVQTAAIAPAAAPASASTGDYVIQVASLPSEADAKASYQKMSGKFASVIGGRSVEIRKADIAGKGTYYRVRIAAGSRADANALCDKLKAAGGSCLVTR</sequence>
<feature type="transmembrane region" description="Helical" evidence="2">
    <location>
        <begin position="589"/>
        <end position="611"/>
    </location>
</feature>
<dbReference type="Gene3D" id="3.30.70.1070">
    <property type="entry name" value="Sporulation related repeat"/>
    <property type="match status" value="1"/>
</dbReference>
<evidence type="ECO:0000256" key="1">
    <source>
        <dbReference type="SAM" id="MobiDB-lite"/>
    </source>
</evidence>
<feature type="domain" description="SPOR" evidence="3">
    <location>
        <begin position="848"/>
        <end position="931"/>
    </location>
</feature>
<dbReference type="EMBL" id="MSPX01000001">
    <property type="protein sequence ID" value="OQP88041.1"/>
    <property type="molecule type" value="Genomic_DNA"/>
</dbReference>
<evidence type="ECO:0000256" key="2">
    <source>
        <dbReference type="SAM" id="Phobius"/>
    </source>
</evidence>
<evidence type="ECO:0000259" key="3">
    <source>
        <dbReference type="PROSITE" id="PS51724"/>
    </source>
</evidence>
<feature type="compositionally biased region" description="Low complexity" evidence="1">
    <location>
        <begin position="508"/>
        <end position="524"/>
    </location>
</feature>
<keyword evidence="2" id="KW-0472">Membrane</keyword>
<comment type="caution">
    <text evidence="4">The sequence shown here is derived from an EMBL/GenBank/DDBJ whole genome shotgun (WGS) entry which is preliminary data.</text>
</comment>
<accession>A0ABX3PIX2</accession>
<protein>
    <recommendedName>
        <fullName evidence="3">SPOR domain-containing protein</fullName>
    </recommendedName>
</protein>
<dbReference type="PROSITE" id="PS51724">
    <property type="entry name" value="SPOR"/>
    <property type="match status" value="1"/>
</dbReference>
<name>A0ABX3PIX2_9HYPH</name>
<dbReference type="InterPro" id="IPR007730">
    <property type="entry name" value="SPOR-like_dom"/>
</dbReference>
<dbReference type="SUPFAM" id="SSF81995">
    <property type="entry name" value="beta-sandwich domain of Sec23/24"/>
    <property type="match status" value="1"/>
</dbReference>
<organism evidence="4 5">
    <name type="scientific">Xaviernesmea rhizosphaerae</name>
    <dbReference type="NCBI Taxonomy" id="1672749"/>
    <lineage>
        <taxon>Bacteria</taxon>
        <taxon>Pseudomonadati</taxon>
        <taxon>Pseudomonadota</taxon>
        <taxon>Alphaproteobacteria</taxon>
        <taxon>Hyphomicrobiales</taxon>
        <taxon>Rhizobiaceae</taxon>
        <taxon>Rhizobium/Agrobacterium group</taxon>
        <taxon>Xaviernesmea</taxon>
    </lineage>
</organism>